<feature type="coiled-coil region" evidence="1">
    <location>
        <begin position="417"/>
        <end position="447"/>
    </location>
</feature>
<keyword evidence="3" id="KW-1185">Reference proteome</keyword>
<protein>
    <submittedName>
        <fullName evidence="2">WD-40 repeat</fullName>
    </submittedName>
</protein>
<reference evidence="2 3" key="1">
    <citation type="submission" date="2007-03" db="EMBL/GenBank/DDBJ databases">
        <authorList>
            <person name="Stal L."/>
            <person name="Ferriera S."/>
            <person name="Johnson J."/>
            <person name="Kravitz S."/>
            <person name="Beeson K."/>
            <person name="Sutton G."/>
            <person name="Rogers Y.-H."/>
            <person name="Friedman R."/>
            <person name="Frazier M."/>
            <person name="Venter J.C."/>
        </authorList>
    </citation>
    <scope>NUCLEOTIDE SEQUENCE [LARGE SCALE GENOMIC DNA]</scope>
    <source>
        <strain evidence="2 3">CCY0110</strain>
    </source>
</reference>
<keyword evidence="1" id="KW-0175">Coiled coil</keyword>
<dbReference type="eggNOG" id="COG1672">
    <property type="taxonomic scope" value="Bacteria"/>
</dbReference>
<evidence type="ECO:0000256" key="1">
    <source>
        <dbReference type="SAM" id="Coils"/>
    </source>
</evidence>
<dbReference type="Gene3D" id="3.40.50.300">
    <property type="entry name" value="P-loop containing nucleotide triphosphate hydrolases"/>
    <property type="match status" value="1"/>
</dbReference>
<proteinExistence type="predicted"/>
<dbReference type="Pfam" id="PF14516">
    <property type="entry name" value="AAA_35"/>
    <property type="match status" value="1"/>
</dbReference>
<evidence type="ECO:0000313" key="2">
    <source>
        <dbReference type="EMBL" id="EAZ89292.1"/>
    </source>
</evidence>
<dbReference type="SUPFAM" id="SSF52540">
    <property type="entry name" value="P-loop containing nucleoside triphosphate hydrolases"/>
    <property type="match status" value="1"/>
</dbReference>
<dbReference type="RefSeq" id="WP_008277613.1">
    <property type="nucleotide sequence ID" value="NZ_AAXW01000048.1"/>
</dbReference>
<dbReference type="AlphaFoldDB" id="A3IW57"/>
<comment type="caution">
    <text evidence="2">The sequence shown here is derived from an EMBL/GenBank/DDBJ whole genome shotgun (WGS) entry which is preliminary data.</text>
</comment>
<name>A3IW57_9CHRO</name>
<sequence>MNDFYHVGGSVPLDSPSYIKREADNTLYSTLKNGQLCYVLNSRQMGKSSLWVHTQNKLKEEGIQCATISFNGLGNDLSEDNWYTIIFNELVKAFDLSTDAKAEAQILWDKSLDTSPLYSLTQFIEKILLKEVKQSIVICFDEIDSVISLNFSSDPFFSFIRSCYEKRYIKPIYQRLTFCILGVATTADFIPNNARSPFDIGKDIALEGFNKGEVRQLVQGLKDKVEDTERILDHILEWTGGQPFLTQKICQLICDSRTYFSSQLVNNTVNIDNTINIDNFIKSQIVNNWESNDSPQHLRTIRDRLLNNSPTTKRRLLELYQEILANGDVEYNGSPEQIKLRLTGLVVQTEGKLKVYNKIYRNIFDEQWTENELNEIHEIPPYIEQSESWLQSGRQSEHLLSGEQLHEAIKWGKDKTLKEQEKEFLRLSQLEQEKQQNIVRQQEASRQSEKILSSAFEKDQQQLLITEILNWTGNQPELTRIISNLVVKNKYTLEKSKEKGFVEQIIQKNIIENWQSNQASEHLTEIKETILETDGNIKERLKIYKDVLQTRVLTDNTPEKIALFQSQLVIKKDDYLEVANPIYKAVFNIQWVNQQLEELTNIDSNPEPVTVKSSLIMVIVFVLVTIFFIGSKIKNSDSPLPENIPVPENIPEICVEPIDGTPLDSQLKSLKDLEEQLGNTFPSKCQEKIAQLQQEKLNQQVRLNREFYNKALKEGADNRVKDGVIYLCQIKEIPNDIEYARDKLEEWFDNSYWRDDVIESFSQINNCPATGGTDLEQYLRESKNE</sequence>
<accession>A3IW57</accession>
<dbReference type="EMBL" id="AAXW01000048">
    <property type="protein sequence ID" value="EAZ89292.1"/>
    <property type="molecule type" value="Genomic_DNA"/>
</dbReference>
<dbReference type="InterPro" id="IPR027417">
    <property type="entry name" value="P-loop_NTPase"/>
</dbReference>
<gene>
    <name evidence="2" type="ORF">CY0110_08856</name>
</gene>
<dbReference type="Proteomes" id="UP000003781">
    <property type="component" value="Unassembled WGS sequence"/>
</dbReference>
<evidence type="ECO:0000313" key="3">
    <source>
        <dbReference type="Proteomes" id="UP000003781"/>
    </source>
</evidence>
<organism evidence="2 3">
    <name type="scientific">Crocosphaera chwakensis CCY0110</name>
    <dbReference type="NCBI Taxonomy" id="391612"/>
    <lineage>
        <taxon>Bacteria</taxon>
        <taxon>Bacillati</taxon>
        <taxon>Cyanobacteriota</taxon>
        <taxon>Cyanophyceae</taxon>
        <taxon>Oscillatoriophycideae</taxon>
        <taxon>Chroococcales</taxon>
        <taxon>Aphanothecaceae</taxon>
        <taxon>Crocosphaera</taxon>
        <taxon>Crocosphaera chwakensis</taxon>
    </lineage>
</organism>